<dbReference type="AlphaFoldDB" id="A0AAN9QML5"/>
<gene>
    <name evidence="1" type="ORF">VNO77_12047</name>
</gene>
<dbReference type="Proteomes" id="UP001367508">
    <property type="component" value="Unassembled WGS sequence"/>
</dbReference>
<comment type="caution">
    <text evidence="1">The sequence shown here is derived from an EMBL/GenBank/DDBJ whole genome shotgun (WGS) entry which is preliminary data.</text>
</comment>
<organism evidence="1 2">
    <name type="scientific">Canavalia gladiata</name>
    <name type="common">Sword bean</name>
    <name type="synonym">Dolichos gladiatus</name>
    <dbReference type="NCBI Taxonomy" id="3824"/>
    <lineage>
        <taxon>Eukaryota</taxon>
        <taxon>Viridiplantae</taxon>
        <taxon>Streptophyta</taxon>
        <taxon>Embryophyta</taxon>
        <taxon>Tracheophyta</taxon>
        <taxon>Spermatophyta</taxon>
        <taxon>Magnoliopsida</taxon>
        <taxon>eudicotyledons</taxon>
        <taxon>Gunneridae</taxon>
        <taxon>Pentapetalae</taxon>
        <taxon>rosids</taxon>
        <taxon>fabids</taxon>
        <taxon>Fabales</taxon>
        <taxon>Fabaceae</taxon>
        <taxon>Papilionoideae</taxon>
        <taxon>50 kb inversion clade</taxon>
        <taxon>NPAAA clade</taxon>
        <taxon>indigoferoid/millettioid clade</taxon>
        <taxon>Phaseoleae</taxon>
        <taxon>Canavalia</taxon>
    </lineage>
</organism>
<name>A0AAN9QML5_CANGL</name>
<accession>A0AAN9QML5</accession>
<keyword evidence="2" id="KW-1185">Reference proteome</keyword>
<dbReference type="EMBL" id="JAYMYQ010000003">
    <property type="protein sequence ID" value="KAK7343370.1"/>
    <property type="molecule type" value="Genomic_DNA"/>
</dbReference>
<proteinExistence type="predicted"/>
<evidence type="ECO:0000313" key="2">
    <source>
        <dbReference type="Proteomes" id="UP001367508"/>
    </source>
</evidence>
<sequence>MPMNEDSNWGLLVGTQVGKDLTSLLCLTEHSKGHFPISNFSFRSQLSTPIYTLQFHSHFPISSSFLLIHLTVKKCQLRICPL</sequence>
<reference evidence="1 2" key="1">
    <citation type="submission" date="2024-01" db="EMBL/GenBank/DDBJ databases">
        <title>The genomes of 5 underutilized Papilionoideae crops provide insights into root nodulation and disease resistanc.</title>
        <authorList>
            <person name="Jiang F."/>
        </authorList>
    </citation>
    <scope>NUCLEOTIDE SEQUENCE [LARGE SCALE GENOMIC DNA]</scope>
    <source>
        <strain evidence="1">LVBAO_FW01</strain>
        <tissue evidence="1">Leaves</tissue>
    </source>
</reference>
<evidence type="ECO:0000313" key="1">
    <source>
        <dbReference type="EMBL" id="KAK7343370.1"/>
    </source>
</evidence>
<protein>
    <submittedName>
        <fullName evidence="1">Uncharacterized protein</fullName>
    </submittedName>
</protein>